<evidence type="ECO:0000256" key="1">
    <source>
        <dbReference type="SAM" id="SignalP"/>
    </source>
</evidence>
<evidence type="ECO:0000313" key="3">
    <source>
        <dbReference type="Proteomes" id="UP001138768"/>
    </source>
</evidence>
<sequence>MINNPTRIARISLLIALSVVVGSACANQPLGERTDALVVERATSSHYHFSRVRVEPEAGSISVSGEVARVIPHRGMIPGKVRISLLGADGQLLEQTEVTPMRRNRQDLSAHFYVRLGAASGAGQTVRLEHSGG</sequence>
<reference evidence="2 3" key="1">
    <citation type="journal article" date="2020" name="Microorganisms">
        <title>Osmotic Adaptation and Compatible Solute Biosynthesis of Phototrophic Bacteria as Revealed from Genome Analyses.</title>
        <authorList>
            <person name="Imhoff J.F."/>
            <person name="Rahn T."/>
            <person name="Kunzel S."/>
            <person name="Keller A."/>
            <person name="Neulinger S.C."/>
        </authorList>
    </citation>
    <scope>NUCLEOTIDE SEQUENCE [LARGE SCALE GENOMIC DNA]</scope>
    <source>
        <strain evidence="2 3">DSM 25653</strain>
    </source>
</reference>
<evidence type="ECO:0000313" key="2">
    <source>
        <dbReference type="EMBL" id="MBK1620029.1"/>
    </source>
</evidence>
<dbReference type="EMBL" id="NRRY01000030">
    <property type="protein sequence ID" value="MBK1620029.1"/>
    <property type="molecule type" value="Genomic_DNA"/>
</dbReference>
<keyword evidence="3" id="KW-1185">Reference proteome</keyword>
<dbReference type="RefSeq" id="WP_200246437.1">
    <property type="nucleotide sequence ID" value="NZ_NRRY01000030.1"/>
</dbReference>
<keyword evidence="1" id="KW-0732">Signal</keyword>
<dbReference type="Proteomes" id="UP001138768">
    <property type="component" value="Unassembled WGS sequence"/>
</dbReference>
<gene>
    <name evidence="2" type="ORF">CKO42_16590</name>
</gene>
<dbReference type="PROSITE" id="PS51257">
    <property type="entry name" value="PROKAR_LIPOPROTEIN"/>
    <property type="match status" value="1"/>
</dbReference>
<dbReference type="AlphaFoldDB" id="A0A9X0WAV4"/>
<name>A0A9X0WAV4_9GAMM</name>
<feature type="signal peptide" evidence="1">
    <location>
        <begin position="1"/>
        <end position="26"/>
    </location>
</feature>
<feature type="chain" id="PRO_5040868364" evidence="1">
    <location>
        <begin position="27"/>
        <end position="133"/>
    </location>
</feature>
<comment type="caution">
    <text evidence="2">The sequence shown here is derived from an EMBL/GenBank/DDBJ whole genome shotgun (WGS) entry which is preliminary data.</text>
</comment>
<organism evidence="2 3">
    <name type="scientific">Lamprobacter modestohalophilus</name>
    <dbReference type="NCBI Taxonomy" id="1064514"/>
    <lineage>
        <taxon>Bacteria</taxon>
        <taxon>Pseudomonadati</taxon>
        <taxon>Pseudomonadota</taxon>
        <taxon>Gammaproteobacteria</taxon>
        <taxon>Chromatiales</taxon>
        <taxon>Chromatiaceae</taxon>
        <taxon>Lamprobacter</taxon>
    </lineage>
</organism>
<accession>A0A9X0WAV4</accession>
<proteinExistence type="predicted"/>
<protein>
    <submittedName>
        <fullName evidence="2">Uncharacterized protein</fullName>
    </submittedName>
</protein>